<dbReference type="Proteomes" id="UP000251060">
    <property type="component" value="Unassembled WGS sequence"/>
</dbReference>
<accession>A0A314ZSE8</accession>
<comment type="caution">
    <text evidence="1">The sequence shown here is derived from an EMBL/GenBank/DDBJ whole genome shotgun (WGS) entry which is preliminary data.</text>
</comment>
<dbReference type="RefSeq" id="WP_308736816.1">
    <property type="nucleotide sequence ID" value="NZ_PVBU01000005.1"/>
</dbReference>
<sequence>MTDEIDYDIIGNEMQLVEIEIDPSESVRAEVGAMMYMAQDIKMQASTGGGLSGILGGDKNF</sequence>
<dbReference type="InterPro" id="IPR036983">
    <property type="entry name" value="AIM24_sf"/>
</dbReference>
<dbReference type="SUPFAM" id="SSF51219">
    <property type="entry name" value="TRAP-like"/>
    <property type="match status" value="1"/>
</dbReference>
<evidence type="ECO:0000313" key="1">
    <source>
        <dbReference type="EMBL" id="PQV42715.1"/>
    </source>
</evidence>
<evidence type="ECO:0000313" key="2">
    <source>
        <dbReference type="Proteomes" id="UP000251060"/>
    </source>
</evidence>
<protein>
    <submittedName>
        <fullName evidence="1">Biogenesis AIM24 protein</fullName>
    </submittedName>
</protein>
<dbReference type="AlphaFoldDB" id="A0A314ZSE8"/>
<dbReference type="EMBL" id="PVBU01000005">
    <property type="protein sequence ID" value="PQV42715.1"/>
    <property type="molecule type" value="Genomic_DNA"/>
</dbReference>
<gene>
    <name evidence="1" type="ORF">B0H22_105181</name>
</gene>
<reference evidence="1 2" key="1">
    <citation type="submission" date="2018-02" db="EMBL/GenBank/DDBJ databases">
        <title>Subsurface microbial communities from deep shales in Ohio and West Virginia, USA.</title>
        <authorList>
            <person name="Wrighton K."/>
        </authorList>
    </citation>
    <scope>NUCLEOTIDE SEQUENCE [LARGE SCALE GENOMIC DNA]</scope>
    <source>
        <strain evidence="1 2">DSM 10369</strain>
    </source>
</reference>
<dbReference type="InterPro" id="IPR002838">
    <property type="entry name" value="AIM24"/>
</dbReference>
<organism evidence="1 2">
    <name type="scientific">Methanohalophilus euhalobius</name>
    <dbReference type="NCBI Taxonomy" id="51203"/>
    <lineage>
        <taxon>Archaea</taxon>
        <taxon>Methanobacteriati</taxon>
        <taxon>Methanobacteriota</taxon>
        <taxon>Stenosarchaea group</taxon>
        <taxon>Methanomicrobia</taxon>
        <taxon>Methanosarcinales</taxon>
        <taxon>Methanosarcinaceae</taxon>
        <taxon>Methanohalophilus</taxon>
    </lineage>
</organism>
<dbReference type="Gene3D" id="3.60.160.10">
    <property type="entry name" value="Mitochondrial biogenesis AIM24"/>
    <property type="match status" value="1"/>
</dbReference>
<dbReference type="PANTHER" id="PTHR43657">
    <property type="entry name" value="TRYPTOPHAN RNA-BINDING ATTENUATOR PROTEIN-LIKE PROTEIN"/>
    <property type="match status" value="1"/>
</dbReference>
<dbReference type="Pfam" id="PF01987">
    <property type="entry name" value="AIM24"/>
    <property type="match status" value="1"/>
</dbReference>
<proteinExistence type="predicted"/>
<dbReference type="PANTHER" id="PTHR43657:SF1">
    <property type="entry name" value="ALTERED INHERITANCE OF MITOCHONDRIA PROTEIN 24, MITOCHONDRIAL"/>
    <property type="match status" value="1"/>
</dbReference>
<name>A0A314ZSE8_9EURY</name>
<dbReference type="InterPro" id="IPR016031">
    <property type="entry name" value="Trp_RNA-bd_attenuator-like_dom"/>
</dbReference>